<comment type="subcellular location">
    <subcellularLocation>
        <location evidence="2">Mitochondrion inner membrane</location>
        <topology evidence="2">Peripheral membrane protein</topology>
        <orientation evidence="2">Matrix side</orientation>
    </subcellularLocation>
</comment>
<keyword evidence="13" id="KW-0472">Membrane</keyword>
<evidence type="ECO:0000256" key="2">
    <source>
        <dbReference type="ARBA" id="ARBA00004443"/>
    </source>
</evidence>
<evidence type="ECO:0000259" key="16">
    <source>
        <dbReference type="Pfam" id="PF05347"/>
    </source>
</evidence>
<accession>A0A6J0BNU5</accession>
<evidence type="ECO:0000313" key="17">
    <source>
        <dbReference type="Proteomes" id="UP000829291"/>
    </source>
</evidence>
<protein>
    <recommendedName>
        <fullName evidence="5">NADH dehydrogenase [ubiquinone] 1 beta subcomplex subunit 9</fullName>
    </recommendedName>
    <alternativeName>
        <fullName evidence="14">Complex I-B22</fullName>
    </alternativeName>
    <alternativeName>
        <fullName evidence="15">NADH-ubiquinone oxidoreductase B22 subunit</fullName>
    </alternativeName>
</protein>
<evidence type="ECO:0000256" key="12">
    <source>
        <dbReference type="ARBA" id="ARBA00023128"/>
    </source>
</evidence>
<evidence type="ECO:0000256" key="15">
    <source>
        <dbReference type="ARBA" id="ARBA00032528"/>
    </source>
</evidence>
<dbReference type="AlphaFoldDB" id="A0A6J0BNU5"/>
<dbReference type="GeneID" id="107221120"/>
<keyword evidence="7" id="KW-0597">Phosphoprotein</keyword>
<dbReference type="InParanoid" id="A0A6J0BNU5"/>
<comment type="function">
    <text evidence="1">Accessory subunit of the mitochondrial membrane respiratory chain NADH dehydrogenase (Complex I), that is believed to be not involved in catalysis. Complex I functions in the transfer of electrons from NADH to the respiratory chain. The immediate electron acceptor for the enzyme is believed to be ubiquinone.</text>
</comment>
<feature type="domain" description="Complex 1 LYR protein" evidence="16">
    <location>
        <begin position="14"/>
        <end position="71"/>
    </location>
</feature>
<dbReference type="OrthoDB" id="13598at2759"/>
<dbReference type="RefSeq" id="XP_015515498.1">
    <property type="nucleotide sequence ID" value="XM_015660012.2"/>
</dbReference>
<gene>
    <name evidence="18" type="primary">LOC107221120</name>
</gene>
<comment type="subunit">
    <text evidence="4">Mammalian complex I is composed of 45 different subunits.</text>
</comment>
<sequence length="146" mass="17729">MSVKVPLNLVSHPRRVASLYKNALRTLESWIWIRHVYRYNAILLRQRFEKNKDIKDLRIAKQLVIDGEKELFLNQHYLPRKFANSPGGVAYEREVVLPDWIVDYWHPSEKARYPHYFARREQRKKEYIEWYNKQYPDVKENSSSGH</sequence>
<keyword evidence="17" id="KW-1185">Reference proteome</keyword>
<organism evidence="18">
    <name type="scientific">Neodiprion lecontei</name>
    <name type="common">Redheaded pine sawfly</name>
    <dbReference type="NCBI Taxonomy" id="441921"/>
    <lineage>
        <taxon>Eukaryota</taxon>
        <taxon>Metazoa</taxon>
        <taxon>Ecdysozoa</taxon>
        <taxon>Arthropoda</taxon>
        <taxon>Hexapoda</taxon>
        <taxon>Insecta</taxon>
        <taxon>Pterygota</taxon>
        <taxon>Neoptera</taxon>
        <taxon>Endopterygota</taxon>
        <taxon>Hymenoptera</taxon>
        <taxon>Tenthredinoidea</taxon>
        <taxon>Diprionidae</taxon>
        <taxon>Diprioninae</taxon>
        <taxon>Neodiprion</taxon>
    </lineage>
</organism>
<evidence type="ECO:0000256" key="10">
    <source>
        <dbReference type="ARBA" id="ARBA00022982"/>
    </source>
</evidence>
<evidence type="ECO:0000256" key="13">
    <source>
        <dbReference type="ARBA" id="ARBA00023136"/>
    </source>
</evidence>
<evidence type="ECO:0000256" key="14">
    <source>
        <dbReference type="ARBA" id="ARBA00030192"/>
    </source>
</evidence>
<keyword evidence="9" id="KW-0999">Mitochondrion inner membrane</keyword>
<proteinExistence type="inferred from homology"/>
<dbReference type="FunCoup" id="A0A6J0BNU5">
    <property type="interactions" value="1262"/>
</dbReference>
<dbReference type="PANTHER" id="PTHR12868:SF0">
    <property type="entry name" value="NADH DEHYDROGENASE [UBIQUINONE] 1 BETA SUBCOMPLEX SUBUNIT 9"/>
    <property type="match status" value="1"/>
</dbReference>
<reference evidence="18" key="1">
    <citation type="submission" date="2025-08" db="UniProtKB">
        <authorList>
            <consortium name="RefSeq"/>
        </authorList>
    </citation>
    <scope>IDENTIFICATION</scope>
    <source>
        <tissue evidence="18">Thorax and Abdomen</tissue>
    </source>
</reference>
<evidence type="ECO:0000256" key="1">
    <source>
        <dbReference type="ARBA" id="ARBA00002920"/>
    </source>
</evidence>
<evidence type="ECO:0000256" key="6">
    <source>
        <dbReference type="ARBA" id="ARBA00022448"/>
    </source>
</evidence>
<dbReference type="CTD" id="34747"/>
<evidence type="ECO:0000313" key="18">
    <source>
        <dbReference type="RefSeq" id="XP_015515498.1"/>
    </source>
</evidence>
<dbReference type="Pfam" id="PF05347">
    <property type="entry name" value="Complex1_LYR"/>
    <property type="match status" value="1"/>
</dbReference>
<dbReference type="InterPro" id="IPR033034">
    <property type="entry name" value="NDUFB9"/>
</dbReference>
<evidence type="ECO:0000256" key="4">
    <source>
        <dbReference type="ARBA" id="ARBA00011790"/>
    </source>
</evidence>
<dbReference type="PANTHER" id="PTHR12868">
    <property type="entry name" value="NADH-UBIQUINONE OXIDOREDUCTASE B22 SUBUNIT"/>
    <property type="match status" value="1"/>
</dbReference>
<dbReference type="GO" id="GO:0006120">
    <property type="term" value="P:mitochondrial electron transport, NADH to ubiquinone"/>
    <property type="evidence" value="ECO:0007669"/>
    <property type="project" value="InterPro"/>
</dbReference>
<name>A0A6J0BNU5_NEOLC</name>
<dbReference type="Proteomes" id="UP000829291">
    <property type="component" value="Chromosome 6"/>
</dbReference>
<dbReference type="InterPro" id="IPR008011">
    <property type="entry name" value="Complex1_LYR_dom"/>
</dbReference>
<keyword evidence="8" id="KW-0679">Respiratory chain</keyword>
<keyword evidence="11" id="KW-0007">Acetylation</keyword>
<evidence type="ECO:0000256" key="8">
    <source>
        <dbReference type="ARBA" id="ARBA00022660"/>
    </source>
</evidence>
<comment type="similarity">
    <text evidence="3">Belongs to the complex I LYR family.</text>
</comment>
<keyword evidence="6" id="KW-0813">Transport</keyword>
<evidence type="ECO:0000256" key="9">
    <source>
        <dbReference type="ARBA" id="ARBA00022792"/>
    </source>
</evidence>
<keyword evidence="12" id="KW-0496">Mitochondrion</keyword>
<dbReference type="GO" id="GO:0005743">
    <property type="term" value="C:mitochondrial inner membrane"/>
    <property type="evidence" value="ECO:0007669"/>
    <property type="project" value="UniProtKB-SubCell"/>
</dbReference>
<dbReference type="InterPro" id="IPR045292">
    <property type="entry name" value="Complex1_LYR_NDUFB9_LYRM3"/>
</dbReference>
<evidence type="ECO:0000256" key="11">
    <source>
        <dbReference type="ARBA" id="ARBA00022990"/>
    </source>
</evidence>
<dbReference type="KEGG" id="nlo:107221120"/>
<evidence type="ECO:0000256" key="3">
    <source>
        <dbReference type="ARBA" id="ARBA00009508"/>
    </source>
</evidence>
<dbReference type="CDD" id="cd20263">
    <property type="entry name" value="Complex1_LYR_NDUFB9_LYRM3"/>
    <property type="match status" value="1"/>
</dbReference>
<keyword evidence="10" id="KW-0249">Electron transport</keyword>
<evidence type="ECO:0000256" key="7">
    <source>
        <dbReference type="ARBA" id="ARBA00022553"/>
    </source>
</evidence>
<evidence type="ECO:0000256" key="5">
    <source>
        <dbReference type="ARBA" id="ARBA00018684"/>
    </source>
</evidence>